<accession>A0ACC3AA59</accession>
<organism evidence="1 2">
    <name type="scientific">Neophaeococcomyces mojaviensis</name>
    <dbReference type="NCBI Taxonomy" id="3383035"/>
    <lineage>
        <taxon>Eukaryota</taxon>
        <taxon>Fungi</taxon>
        <taxon>Dikarya</taxon>
        <taxon>Ascomycota</taxon>
        <taxon>Pezizomycotina</taxon>
        <taxon>Eurotiomycetes</taxon>
        <taxon>Chaetothyriomycetidae</taxon>
        <taxon>Chaetothyriales</taxon>
        <taxon>Chaetothyriales incertae sedis</taxon>
        <taxon>Neophaeococcomyces</taxon>
    </lineage>
</organism>
<comment type="caution">
    <text evidence="1">The sequence shown here is derived from an EMBL/GenBank/DDBJ whole genome shotgun (WGS) entry which is preliminary data.</text>
</comment>
<proteinExistence type="predicted"/>
<dbReference type="Proteomes" id="UP001172386">
    <property type="component" value="Unassembled WGS sequence"/>
</dbReference>
<gene>
    <name evidence="1" type="ORF">H2198_004027</name>
</gene>
<evidence type="ECO:0000313" key="2">
    <source>
        <dbReference type="Proteomes" id="UP001172386"/>
    </source>
</evidence>
<sequence>MTSSIILRWFHPFIDAFRARNIPFHYRWRLLLLQPIAILSYLINTVPTIFSYRSSVIHIPVRNGRRIRSLVYYPPAAPDGSGQERRPLHLDIHGGGFIGGCPEAGHRFCAQVANQTGAIVVSTTYRFAPKDLFPAAIDDVDDVVAWLLKNAAERFQADPKMFTISGSSAGGNLALATAIRDDYRQIVRGVITFYASIDLTLPPERKPRPPNYPTKDPIFFLVPLFDAYAGPVRSEHIDNPRLSPAKAPADLLPNKILMVVPTIDILLAEQLQFAKRVNQELEDEGKPGKVEAMIMEKCFHGWLELPSSVIEEKTRTQVFERSIKFLQSIYKQDDQRILSKE</sequence>
<protein>
    <submittedName>
        <fullName evidence="1">Uncharacterized protein</fullName>
    </submittedName>
</protein>
<keyword evidence="2" id="KW-1185">Reference proteome</keyword>
<name>A0ACC3AA59_9EURO</name>
<reference evidence="1" key="1">
    <citation type="submission" date="2022-10" db="EMBL/GenBank/DDBJ databases">
        <title>Culturing micro-colonial fungi from biological soil crusts in the Mojave desert and describing Neophaeococcomyces mojavensis, and introducing the new genera and species Taxawa tesnikishii.</title>
        <authorList>
            <person name="Kurbessoian T."/>
            <person name="Stajich J.E."/>
        </authorList>
    </citation>
    <scope>NUCLEOTIDE SEQUENCE</scope>
    <source>
        <strain evidence="1">JES_112</strain>
    </source>
</reference>
<evidence type="ECO:0000313" key="1">
    <source>
        <dbReference type="EMBL" id="KAJ9657943.1"/>
    </source>
</evidence>
<dbReference type="EMBL" id="JAPDRQ010000057">
    <property type="protein sequence ID" value="KAJ9657943.1"/>
    <property type="molecule type" value="Genomic_DNA"/>
</dbReference>